<gene>
    <name evidence="4" type="ORF">JOF46_000657</name>
</gene>
<feature type="domain" description="CobW/HypB/UreG nucleotide-binding" evidence="2">
    <location>
        <begin position="7"/>
        <end position="161"/>
    </location>
</feature>
<feature type="region of interest" description="Disordered" evidence="1">
    <location>
        <begin position="192"/>
        <end position="219"/>
    </location>
</feature>
<dbReference type="SUPFAM" id="SSF90002">
    <property type="entry name" value="Hypothetical protein YjiA, C-terminal domain"/>
    <property type="match status" value="1"/>
</dbReference>
<reference evidence="4 5" key="1">
    <citation type="submission" date="2021-03" db="EMBL/GenBank/DDBJ databases">
        <title>Sequencing the genomes of 1000 actinobacteria strains.</title>
        <authorList>
            <person name="Klenk H.-P."/>
        </authorList>
    </citation>
    <scope>NUCLEOTIDE SEQUENCE [LARGE SCALE GENOMIC DNA]</scope>
    <source>
        <strain evidence="4 5">DSM 15454</strain>
    </source>
</reference>
<dbReference type="Pfam" id="PF02492">
    <property type="entry name" value="cobW"/>
    <property type="match status" value="1"/>
</dbReference>
<dbReference type="Pfam" id="PF07683">
    <property type="entry name" value="CobW_C"/>
    <property type="match status" value="1"/>
</dbReference>
<comment type="caution">
    <text evidence="4">The sequence shown here is derived from an EMBL/GenBank/DDBJ whole genome shotgun (WGS) entry which is preliminary data.</text>
</comment>
<proteinExistence type="predicted"/>
<dbReference type="InterPro" id="IPR011629">
    <property type="entry name" value="CobW-like_C"/>
</dbReference>
<dbReference type="SUPFAM" id="SSF52540">
    <property type="entry name" value="P-loop containing nucleoside triphosphate hydrolases"/>
    <property type="match status" value="1"/>
</dbReference>
<dbReference type="Proteomes" id="UP000766570">
    <property type="component" value="Unassembled WGS sequence"/>
</dbReference>
<evidence type="ECO:0000256" key="1">
    <source>
        <dbReference type="SAM" id="MobiDB-lite"/>
    </source>
</evidence>
<protein>
    <submittedName>
        <fullName evidence="4">G3E family GTPase</fullName>
    </submittedName>
</protein>
<evidence type="ECO:0000313" key="5">
    <source>
        <dbReference type="Proteomes" id="UP000766570"/>
    </source>
</evidence>
<evidence type="ECO:0000259" key="3">
    <source>
        <dbReference type="Pfam" id="PF07683"/>
    </source>
</evidence>
<dbReference type="PANTHER" id="PTHR13748:SF62">
    <property type="entry name" value="COBW DOMAIN-CONTAINING PROTEIN"/>
    <property type="match status" value="1"/>
</dbReference>
<evidence type="ECO:0000259" key="2">
    <source>
        <dbReference type="Pfam" id="PF02492"/>
    </source>
</evidence>
<dbReference type="InterPro" id="IPR027417">
    <property type="entry name" value="P-loop_NTPase"/>
</dbReference>
<dbReference type="InterPro" id="IPR051316">
    <property type="entry name" value="Zinc-reg_GTPase_activator"/>
</dbReference>
<dbReference type="Gene3D" id="3.40.50.300">
    <property type="entry name" value="P-loop containing nucleotide triphosphate hydrolases"/>
    <property type="match status" value="1"/>
</dbReference>
<evidence type="ECO:0000313" key="4">
    <source>
        <dbReference type="EMBL" id="MBP2372745.1"/>
    </source>
</evidence>
<sequence length="317" mass="32332">MSARLGIIGGYLGSGKTTLVNVLLAGALPGRTAVVVNDFGSVNIDADLIASADDDTIELTNGCICCQLGDDVARTMTALAARTDLDNVLCEVSGVGNPGELATWRSYPGFSPGPVLVCADATDVVRLLRDEYVGDTVARQLAAAEVVLLTKTDLAISAEIGAALDACAAAAPQARVLEQDRVHPERTAARAFAVAAPPEQETRGPAGGSDAHADSHASCTLAAPGPLDVAAVVRALEGQAHELVRAKGTLQGGDGRWNEVQLAAGRVEVLPRADGRPAPVHPGLVLIAAGPDPSGALESARTALTGILGNRGPVLRR</sequence>
<dbReference type="InterPro" id="IPR003495">
    <property type="entry name" value="CobW/HypB/UreG_nucleotide-bd"/>
</dbReference>
<dbReference type="RefSeq" id="WP_209906019.1">
    <property type="nucleotide sequence ID" value="NZ_BAAAMI010000019.1"/>
</dbReference>
<organism evidence="4 5">
    <name type="scientific">Paeniglutamicibacter psychrophenolicus</name>
    <dbReference type="NCBI Taxonomy" id="257454"/>
    <lineage>
        <taxon>Bacteria</taxon>
        <taxon>Bacillati</taxon>
        <taxon>Actinomycetota</taxon>
        <taxon>Actinomycetes</taxon>
        <taxon>Micrococcales</taxon>
        <taxon>Micrococcaceae</taxon>
        <taxon>Paeniglutamicibacter</taxon>
    </lineage>
</organism>
<accession>A0ABS4W982</accession>
<feature type="domain" description="CobW C-terminal" evidence="3">
    <location>
        <begin position="218"/>
        <end position="294"/>
    </location>
</feature>
<name>A0ABS4W982_9MICC</name>
<dbReference type="EMBL" id="JAGIOE010000001">
    <property type="protein sequence ID" value="MBP2372745.1"/>
    <property type="molecule type" value="Genomic_DNA"/>
</dbReference>
<keyword evidence="5" id="KW-1185">Reference proteome</keyword>
<dbReference type="PANTHER" id="PTHR13748">
    <property type="entry name" value="COBW-RELATED"/>
    <property type="match status" value="1"/>
</dbReference>